<evidence type="ECO:0000259" key="2">
    <source>
        <dbReference type="SMART" id="SM00507"/>
    </source>
</evidence>
<reference evidence="3" key="1">
    <citation type="journal article" date="2020" name="Nature">
        <title>Giant virus diversity and host interactions through global metagenomics.</title>
        <authorList>
            <person name="Schulz F."/>
            <person name="Roux S."/>
            <person name="Paez-Espino D."/>
            <person name="Jungbluth S."/>
            <person name="Walsh D.A."/>
            <person name="Denef V.J."/>
            <person name="McMahon K.D."/>
            <person name="Konstantinidis K.T."/>
            <person name="Eloe-Fadrosh E.A."/>
            <person name="Kyrpides N.C."/>
            <person name="Woyke T."/>
        </authorList>
    </citation>
    <scope>NUCLEOTIDE SEQUENCE</scope>
    <source>
        <strain evidence="3">GVMAG-M-3300009149-34</strain>
    </source>
</reference>
<dbReference type="GO" id="GO:0004519">
    <property type="term" value="F:endonuclease activity"/>
    <property type="evidence" value="ECO:0007669"/>
    <property type="project" value="InterPro"/>
</dbReference>
<accession>A0A6C0EPI5</accession>
<name>A0A6C0EPI5_9ZZZZ</name>
<protein>
    <recommendedName>
        <fullName evidence="2">HNH nuclease domain-containing protein</fullName>
    </recommendedName>
</protein>
<keyword evidence="1" id="KW-1133">Transmembrane helix</keyword>
<evidence type="ECO:0000256" key="1">
    <source>
        <dbReference type="SAM" id="Phobius"/>
    </source>
</evidence>
<keyword evidence="1" id="KW-0472">Membrane</keyword>
<proteinExistence type="predicted"/>
<sequence>MKAGLMILAITTFLVVNTYYDGKYTKMLSINQKYFKMAMFGFVGFSMYLLIKKNPSGSKSMLQHANALIKYMPVDRETADLISPIFDFTNAKNSLDSLGENQNYAAYNDTPQHKRMLHSGDNTTTRSVSETKKKYVAAQQEWKCNNCAHQLNHTFEVDHKVDLRYGGTNHVSNLVALCRNCHGEKTLQNKLE</sequence>
<dbReference type="AlphaFoldDB" id="A0A6C0EPI5"/>
<dbReference type="GO" id="GO:0008270">
    <property type="term" value="F:zinc ion binding"/>
    <property type="evidence" value="ECO:0007669"/>
    <property type="project" value="InterPro"/>
</dbReference>
<dbReference type="CDD" id="cd00085">
    <property type="entry name" value="HNHc"/>
    <property type="match status" value="1"/>
</dbReference>
<dbReference type="EMBL" id="MN738894">
    <property type="protein sequence ID" value="QHT30240.1"/>
    <property type="molecule type" value="Genomic_DNA"/>
</dbReference>
<organism evidence="3">
    <name type="scientific">viral metagenome</name>
    <dbReference type="NCBI Taxonomy" id="1070528"/>
    <lineage>
        <taxon>unclassified sequences</taxon>
        <taxon>metagenomes</taxon>
        <taxon>organismal metagenomes</taxon>
    </lineage>
</organism>
<dbReference type="SMART" id="SM00507">
    <property type="entry name" value="HNHc"/>
    <property type="match status" value="1"/>
</dbReference>
<feature type="transmembrane region" description="Helical" evidence="1">
    <location>
        <begin position="34"/>
        <end position="51"/>
    </location>
</feature>
<dbReference type="Pfam" id="PF01844">
    <property type="entry name" value="HNH"/>
    <property type="match status" value="1"/>
</dbReference>
<keyword evidence="1" id="KW-0812">Transmembrane</keyword>
<dbReference type="Gene3D" id="1.10.30.50">
    <property type="match status" value="1"/>
</dbReference>
<feature type="domain" description="HNH nuclease" evidence="2">
    <location>
        <begin position="131"/>
        <end position="183"/>
    </location>
</feature>
<dbReference type="GO" id="GO:0003676">
    <property type="term" value="F:nucleic acid binding"/>
    <property type="evidence" value="ECO:0007669"/>
    <property type="project" value="InterPro"/>
</dbReference>
<dbReference type="InterPro" id="IPR003615">
    <property type="entry name" value="HNH_nuc"/>
</dbReference>
<evidence type="ECO:0000313" key="3">
    <source>
        <dbReference type="EMBL" id="QHT30240.1"/>
    </source>
</evidence>
<dbReference type="InterPro" id="IPR002711">
    <property type="entry name" value="HNH"/>
</dbReference>